<evidence type="ECO:0000259" key="8">
    <source>
        <dbReference type="Pfam" id="PF02108"/>
    </source>
</evidence>
<dbReference type="GO" id="GO:0005829">
    <property type="term" value="C:cytosol"/>
    <property type="evidence" value="ECO:0007669"/>
    <property type="project" value="TreeGrafter"/>
</dbReference>
<dbReference type="PANTHER" id="PTHR34982:SF1">
    <property type="entry name" value="FLAGELLAR ASSEMBLY PROTEIN FLIH"/>
    <property type="match status" value="1"/>
</dbReference>
<proteinExistence type="inferred from homology"/>
<comment type="function">
    <text evidence="1">Needed for flagellar regrowth and assembly.</text>
</comment>
<evidence type="ECO:0000256" key="5">
    <source>
        <dbReference type="ARBA" id="ARBA00022927"/>
    </source>
</evidence>
<accession>A0A8J3Y5V9</accession>
<reference evidence="9" key="1">
    <citation type="submission" date="2021-01" db="EMBL/GenBank/DDBJ databases">
        <title>Whole genome shotgun sequence of Spirilliplanes yamanashiensis NBRC 15828.</title>
        <authorList>
            <person name="Komaki H."/>
            <person name="Tamura T."/>
        </authorList>
    </citation>
    <scope>NUCLEOTIDE SEQUENCE</scope>
    <source>
        <strain evidence="9">NBRC 15828</strain>
    </source>
</reference>
<dbReference type="GO" id="GO:0044781">
    <property type="term" value="P:bacterial-type flagellum organization"/>
    <property type="evidence" value="ECO:0007669"/>
    <property type="project" value="UniProtKB-KW"/>
</dbReference>
<dbReference type="Pfam" id="PF02108">
    <property type="entry name" value="FliH"/>
    <property type="match status" value="1"/>
</dbReference>
<evidence type="ECO:0000256" key="7">
    <source>
        <dbReference type="SAM" id="MobiDB-lite"/>
    </source>
</evidence>
<organism evidence="9 10">
    <name type="scientific">Spirilliplanes yamanashiensis</name>
    <dbReference type="NCBI Taxonomy" id="42233"/>
    <lineage>
        <taxon>Bacteria</taxon>
        <taxon>Bacillati</taxon>
        <taxon>Actinomycetota</taxon>
        <taxon>Actinomycetes</taxon>
        <taxon>Micromonosporales</taxon>
        <taxon>Micromonosporaceae</taxon>
        <taxon>Spirilliplanes</taxon>
    </lineage>
</organism>
<evidence type="ECO:0000313" key="9">
    <source>
        <dbReference type="EMBL" id="GIJ02032.1"/>
    </source>
</evidence>
<keyword evidence="5" id="KW-0653">Protein transport</keyword>
<keyword evidence="3" id="KW-0813">Transport</keyword>
<evidence type="ECO:0000256" key="1">
    <source>
        <dbReference type="ARBA" id="ARBA00003041"/>
    </source>
</evidence>
<dbReference type="Proteomes" id="UP000652013">
    <property type="component" value="Unassembled WGS sequence"/>
</dbReference>
<protein>
    <recommendedName>
        <fullName evidence="8">Flagellar assembly protein FliH/Type III secretion system HrpE domain-containing protein</fullName>
    </recommendedName>
</protein>
<dbReference type="RefSeq" id="WP_239107173.1">
    <property type="nucleotide sequence ID" value="NZ_BAAAGJ010000016.1"/>
</dbReference>
<dbReference type="AlphaFoldDB" id="A0A8J3Y5V9"/>
<keyword evidence="6" id="KW-1006">Bacterial flagellum protein export</keyword>
<sequence>MSSSPEYRPGKPILRGGDAQQATRPAFQTDLRRAVPVDSDAVARVKEEARTAGYAEGWAQGQREAAVAAAALLDQTAAAERAAAAQHAAAVQQALGALARAAGDLDARTAATVEEVEQTVARYAVELAEAILDRELADPAGRGADALRRAMSRAPSAGVVTVSLHPDDYRLLTEDHPGGEHVVDGRPVRLRPDAALRPGDAVAEIGAMTVDATVAAAVARVREALAG</sequence>
<dbReference type="EMBL" id="BOOY01000008">
    <property type="protein sequence ID" value="GIJ02032.1"/>
    <property type="molecule type" value="Genomic_DNA"/>
</dbReference>
<comment type="similarity">
    <text evidence="2">Belongs to the FliH family.</text>
</comment>
<gene>
    <name evidence="9" type="ORF">Sya03_13840</name>
</gene>
<comment type="caution">
    <text evidence="9">The sequence shown here is derived from an EMBL/GenBank/DDBJ whole genome shotgun (WGS) entry which is preliminary data.</text>
</comment>
<dbReference type="InterPro" id="IPR051472">
    <property type="entry name" value="T3SS_Stator/FliH"/>
</dbReference>
<keyword evidence="10" id="KW-1185">Reference proteome</keyword>
<dbReference type="PANTHER" id="PTHR34982">
    <property type="entry name" value="YOP PROTEINS TRANSLOCATION PROTEIN L"/>
    <property type="match status" value="1"/>
</dbReference>
<evidence type="ECO:0000256" key="2">
    <source>
        <dbReference type="ARBA" id="ARBA00006602"/>
    </source>
</evidence>
<feature type="domain" description="Flagellar assembly protein FliH/Type III secretion system HrpE" evidence="8">
    <location>
        <begin position="93"/>
        <end position="216"/>
    </location>
</feature>
<evidence type="ECO:0000256" key="4">
    <source>
        <dbReference type="ARBA" id="ARBA00022795"/>
    </source>
</evidence>
<evidence type="ECO:0000313" key="10">
    <source>
        <dbReference type="Proteomes" id="UP000652013"/>
    </source>
</evidence>
<evidence type="ECO:0000256" key="3">
    <source>
        <dbReference type="ARBA" id="ARBA00022448"/>
    </source>
</evidence>
<keyword evidence="4" id="KW-1005">Bacterial flagellum biogenesis</keyword>
<name>A0A8J3Y5V9_9ACTN</name>
<dbReference type="InterPro" id="IPR018035">
    <property type="entry name" value="Flagellar_FliH/T3SS_HrpE"/>
</dbReference>
<feature type="region of interest" description="Disordered" evidence="7">
    <location>
        <begin position="1"/>
        <end position="28"/>
    </location>
</feature>
<evidence type="ECO:0000256" key="6">
    <source>
        <dbReference type="ARBA" id="ARBA00023225"/>
    </source>
</evidence>
<dbReference type="GO" id="GO:0015031">
    <property type="term" value="P:protein transport"/>
    <property type="evidence" value="ECO:0007669"/>
    <property type="project" value="UniProtKB-KW"/>
</dbReference>